<keyword evidence="4 6" id="KW-0949">S-adenosyl-L-methionine</keyword>
<dbReference type="Pfam" id="PF00588">
    <property type="entry name" value="SpoU_methylase"/>
    <property type="match status" value="1"/>
</dbReference>
<dbReference type="Gene3D" id="3.40.1280.10">
    <property type="match status" value="1"/>
</dbReference>
<dbReference type="GO" id="GO:0005737">
    <property type="term" value="C:cytoplasm"/>
    <property type="evidence" value="ECO:0007669"/>
    <property type="project" value="UniProtKB-SubCell"/>
</dbReference>
<keyword evidence="2 6" id="KW-0489">Methyltransferase</keyword>
<dbReference type="GO" id="GO:0141102">
    <property type="term" value="F:tRNA (5-carboxymethylaminomethyluridine(34)-2'-O)-methyltransferase activity"/>
    <property type="evidence" value="ECO:0007669"/>
    <property type="project" value="RHEA"/>
</dbReference>
<feature type="domain" description="tRNA/rRNA methyltransferase SpoU type" evidence="8">
    <location>
        <begin position="22"/>
        <end position="159"/>
    </location>
</feature>
<dbReference type="PIRSF" id="PIRSF029256">
    <property type="entry name" value="SpoU_TrmH_prd"/>
    <property type="match status" value="1"/>
</dbReference>
<evidence type="ECO:0000256" key="3">
    <source>
        <dbReference type="ARBA" id="ARBA00022679"/>
    </source>
</evidence>
<reference evidence="9 10" key="1">
    <citation type="submission" date="2016-10" db="EMBL/GenBank/DDBJ databases">
        <authorList>
            <person name="de Groot N.N."/>
        </authorList>
    </citation>
    <scope>NUCLEOTIDE SEQUENCE [LARGE SCALE GENOMIC DNA]</scope>
    <source>
        <strain evidence="9 10">CGMCC 4.3143</strain>
    </source>
</reference>
<evidence type="ECO:0000313" key="10">
    <source>
        <dbReference type="Proteomes" id="UP000198967"/>
    </source>
</evidence>
<comment type="function">
    <text evidence="6">Could methylate the ribose at the nucleotide 34 wobble position in tRNA.</text>
</comment>
<evidence type="ECO:0000256" key="1">
    <source>
        <dbReference type="ARBA" id="ARBA00022490"/>
    </source>
</evidence>
<feature type="binding site" evidence="6 7">
    <location>
        <position position="147"/>
    </location>
    <ligand>
        <name>S-adenosyl-L-methionine</name>
        <dbReference type="ChEBI" id="CHEBI:59789"/>
    </ligand>
</feature>
<keyword evidence="10" id="KW-1185">Reference proteome</keyword>
<gene>
    <name evidence="9" type="ORF">SAMN05216377_104232</name>
</gene>
<comment type="similarity">
    <text evidence="6">Belongs to the class IV-like SAM-binding methyltransferase superfamily. RNA methyltransferase TrmH family. TrmL subfamily.</text>
</comment>
<dbReference type="SUPFAM" id="SSF75217">
    <property type="entry name" value="alpha/beta knot"/>
    <property type="match status" value="1"/>
</dbReference>
<comment type="catalytic activity">
    <reaction evidence="6">
        <text>cytidine(34) in tRNA + S-adenosyl-L-methionine = 2'-O-methylcytidine(34) in tRNA + S-adenosyl-L-homocysteine + H(+)</text>
        <dbReference type="Rhea" id="RHEA:43084"/>
        <dbReference type="Rhea" id="RHEA-COMP:10331"/>
        <dbReference type="Rhea" id="RHEA-COMP:10332"/>
        <dbReference type="ChEBI" id="CHEBI:15378"/>
        <dbReference type="ChEBI" id="CHEBI:57856"/>
        <dbReference type="ChEBI" id="CHEBI:59789"/>
        <dbReference type="ChEBI" id="CHEBI:74495"/>
        <dbReference type="ChEBI" id="CHEBI:82748"/>
        <dbReference type="EC" id="2.1.1.207"/>
    </reaction>
</comment>
<evidence type="ECO:0000259" key="8">
    <source>
        <dbReference type="Pfam" id="PF00588"/>
    </source>
</evidence>
<feature type="binding site" evidence="6 7">
    <location>
        <position position="139"/>
    </location>
    <ligand>
        <name>S-adenosyl-L-methionine</name>
        <dbReference type="ChEBI" id="CHEBI:59789"/>
    </ligand>
</feature>
<dbReference type="GO" id="GO:0003723">
    <property type="term" value="F:RNA binding"/>
    <property type="evidence" value="ECO:0007669"/>
    <property type="project" value="InterPro"/>
</dbReference>
<sequence>MIEPRPTEPPAAWGWYEPRVFRIAFHAPEIPPNTGNAIRLAANTGAELHLVEPLGFALDERNVRRAGLDYHELADLRVHATFDDLERATAPARIVAFTTTATRLHTDLAYEPGDVLLFGSESSGLPPAIQARAGDRVRIPMVPGSRSLNLANAAAVAVYEAWRQHGFS</sequence>
<evidence type="ECO:0000256" key="6">
    <source>
        <dbReference type="HAMAP-Rule" id="MF_01885"/>
    </source>
</evidence>
<dbReference type="FunFam" id="3.40.1280.10:FF:000002">
    <property type="entry name" value="Peptidylprolyl isomerase"/>
    <property type="match status" value="1"/>
</dbReference>
<name>A0A1G7K3A2_PSEOR</name>
<dbReference type="InterPro" id="IPR016914">
    <property type="entry name" value="TrmL"/>
</dbReference>
<dbReference type="GO" id="GO:0141098">
    <property type="term" value="F:tRNA (cytidine(34)-2'-O)-methyltransferase activity"/>
    <property type="evidence" value="ECO:0007669"/>
    <property type="project" value="RHEA"/>
</dbReference>
<dbReference type="CDD" id="cd18094">
    <property type="entry name" value="SpoU-like_TrmL"/>
    <property type="match status" value="1"/>
</dbReference>
<protein>
    <recommendedName>
        <fullName evidence="6">Putative tRNA (cytidine(34)-2'-O)-methyltransferase</fullName>
        <ecNumber evidence="6">2.1.1.207</ecNumber>
    </recommendedName>
    <alternativeName>
        <fullName evidence="6">tRNA (cytidine/uridine-2'-O-)-methyltransferase</fullName>
    </alternativeName>
</protein>
<dbReference type="EC" id="2.1.1.207" evidence="6"/>
<evidence type="ECO:0000256" key="7">
    <source>
        <dbReference type="PIRSR" id="PIRSR029256-1"/>
    </source>
</evidence>
<dbReference type="GO" id="GO:0042802">
    <property type="term" value="F:identical protein binding"/>
    <property type="evidence" value="ECO:0007669"/>
    <property type="project" value="UniProtKB-ARBA"/>
</dbReference>
<keyword evidence="5 6" id="KW-0819">tRNA processing</keyword>
<dbReference type="HAMAP" id="MF_01885">
    <property type="entry name" value="tRNA_methyltr_TrmL"/>
    <property type="match status" value="1"/>
</dbReference>
<proteinExistence type="inferred from homology"/>
<evidence type="ECO:0000256" key="2">
    <source>
        <dbReference type="ARBA" id="ARBA00022603"/>
    </source>
</evidence>
<dbReference type="PANTHER" id="PTHR42971">
    <property type="entry name" value="TRNA (CYTIDINE(34)-2'-O)-METHYLTRANSFERASE"/>
    <property type="match status" value="1"/>
</dbReference>
<dbReference type="InterPro" id="IPR001537">
    <property type="entry name" value="SpoU_MeTrfase"/>
</dbReference>
<keyword evidence="1 6" id="KW-0963">Cytoplasm</keyword>
<dbReference type="GO" id="GO:0002130">
    <property type="term" value="P:wobble position ribose methylation"/>
    <property type="evidence" value="ECO:0007669"/>
    <property type="project" value="TreeGrafter"/>
</dbReference>
<comment type="caution">
    <text evidence="6">Lacks conserved residue(s) required for the propagation of feature annotation.</text>
</comment>
<evidence type="ECO:0000313" key="9">
    <source>
        <dbReference type="EMBL" id="SDF31696.1"/>
    </source>
</evidence>
<dbReference type="Proteomes" id="UP000198967">
    <property type="component" value="Unassembled WGS sequence"/>
</dbReference>
<evidence type="ECO:0000256" key="5">
    <source>
        <dbReference type="ARBA" id="ARBA00022694"/>
    </source>
</evidence>
<feature type="binding site" evidence="6 7">
    <location>
        <position position="119"/>
    </location>
    <ligand>
        <name>S-adenosyl-L-methionine</name>
        <dbReference type="ChEBI" id="CHEBI:59789"/>
    </ligand>
</feature>
<dbReference type="AlphaFoldDB" id="A0A1G7K3A2"/>
<dbReference type="PANTHER" id="PTHR42971:SF1">
    <property type="entry name" value="TRNA (CYTIDINE(34)-2'-O)-METHYLTRANSFERASE"/>
    <property type="match status" value="1"/>
</dbReference>
<keyword evidence="3 6" id="KW-0808">Transferase</keyword>
<dbReference type="STRING" id="366584.SAMN05216377_104232"/>
<dbReference type="EMBL" id="FNBE01000004">
    <property type="protein sequence ID" value="SDF31696.1"/>
    <property type="molecule type" value="Genomic_DNA"/>
</dbReference>
<comment type="subcellular location">
    <subcellularLocation>
        <location evidence="6">Cytoplasm</location>
    </subcellularLocation>
</comment>
<dbReference type="InterPro" id="IPR029026">
    <property type="entry name" value="tRNA_m1G_MTases_N"/>
</dbReference>
<accession>A0A1G7K3A2</accession>
<comment type="catalytic activity">
    <reaction evidence="6">
        <text>5-carboxymethylaminomethyluridine(34) in tRNA(Leu) + S-adenosyl-L-methionine = 5-carboxymethylaminomethyl-2'-O-methyluridine(34) in tRNA(Leu) + S-adenosyl-L-homocysteine + H(+)</text>
        <dbReference type="Rhea" id="RHEA:43088"/>
        <dbReference type="Rhea" id="RHEA-COMP:10333"/>
        <dbReference type="Rhea" id="RHEA-COMP:10334"/>
        <dbReference type="ChEBI" id="CHEBI:15378"/>
        <dbReference type="ChEBI" id="CHEBI:57856"/>
        <dbReference type="ChEBI" id="CHEBI:59789"/>
        <dbReference type="ChEBI" id="CHEBI:74508"/>
        <dbReference type="ChEBI" id="CHEBI:74511"/>
        <dbReference type="EC" id="2.1.1.207"/>
    </reaction>
</comment>
<dbReference type="InterPro" id="IPR029028">
    <property type="entry name" value="Alpha/beta_knot_MTases"/>
</dbReference>
<organism evidence="9 10">
    <name type="scientific">Pseudonocardia oroxyli</name>
    <dbReference type="NCBI Taxonomy" id="366584"/>
    <lineage>
        <taxon>Bacteria</taxon>
        <taxon>Bacillati</taxon>
        <taxon>Actinomycetota</taxon>
        <taxon>Actinomycetes</taxon>
        <taxon>Pseudonocardiales</taxon>
        <taxon>Pseudonocardiaceae</taxon>
        <taxon>Pseudonocardia</taxon>
    </lineage>
</organism>
<evidence type="ECO:0000256" key="4">
    <source>
        <dbReference type="ARBA" id="ARBA00022691"/>
    </source>
</evidence>